<evidence type="ECO:0000256" key="11">
    <source>
        <dbReference type="ARBA" id="ARBA00023316"/>
    </source>
</evidence>
<dbReference type="Pfam" id="PF00768">
    <property type="entry name" value="Peptidase_S11"/>
    <property type="match status" value="1"/>
</dbReference>
<dbReference type="InterPro" id="IPR012338">
    <property type="entry name" value="Beta-lactam/transpept-like"/>
</dbReference>
<comment type="caution">
    <text evidence="19">The sequence shown here is derived from an EMBL/GenBank/DDBJ whole genome shotgun (WGS) entry which is preliminary data.</text>
</comment>
<dbReference type="GO" id="GO:0009252">
    <property type="term" value="P:peptidoglycan biosynthetic process"/>
    <property type="evidence" value="ECO:0007669"/>
    <property type="project" value="UniProtKB-KW"/>
</dbReference>
<dbReference type="Gene3D" id="2.60.410.10">
    <property type="entry name" value="D-Ala-D-Ala carboxypeptidase, C-terminal domain"/>
    <property type="match status" value="1"/>
</dbReference>
<dbReference type="SUPFAM" id="SSF69189">
    <property type="entry name" value="Penicillin-binding protein associated domain"/>
    <property type="match status" value="1"/>
</dbReference>
<dbReference type="InterPro" id="IPR012907">
    <property type="entry name" value="Peptidase_S11_C"/>
</dbReference>
<feature type="transmembrane region" description="Helical" evidence="16">
    <location>
        <begin position="12"/>
        <end position="31"/>
    </location>
</feature>
<evidence type="ECO:0000256" key="6">
    <source>
        <dbReference type="ARBA" id="ARBA00022670"/>
    </source>
</evidence>
<keyword evidence="5 19" id="KW-0121">Carboxypeptidase</keyword>
<dbReference type="InterPro" id="IPR001967">
    <property type="entry name" value="Peptidase_S11_N"/>
</dbReference>
<dbReference type="PRINTS" id="PR00725">
    <property type="entry name" value="DADACBPTASE1"/>
</dbReference>
<evidence type="ECO:0000256" key="10">
    <source>
        <dbReference type="ARBA" id="ARBA00022984"/>
    </source>
</evidence>
<dbReference type="EMBL" id="DVHN01000105">
    <property type="protein sequence ID" value="HIR88914.1"/>
    <property type="molecule type" value="Genomic_DNA"/>
</dbReference>
<feature type="domain" description="Peptidase S11 D-Ala-D-Ala carboxypeptidase A C-terminal" evidence="18">
    <location>
        <begin position="308"/>
        <end position="397"/>
    </location>
</feature>
<dbReference type="InterPro" id="IPR037167">
    <property type="entry name" value="Peptidase_S11_C_sf"/>
</dbReference>
<comment type="catalytic activity">
    <reaction evidence="12">
        <text>Preferential cleavage: (Ac)2-L-Lys-D-Ala-|-D-Ala. Also transpeptidation of peptidyl-alanyl moieties that are N-acyl substituents of D-alanine.</text>
        <dbReference type="EC" id="3.4.16.4"/>
    </reaction>
</comment>
<dbReference type="GO" id="GO:0006508">
    <property type="term" value="P:proteolysis"/>
    <property type="evidence" value="ECO:0007669"/>
    <property type="project" value="UniProtKB-KW"/>
</dbReference>
<dbReference type="Pfam" id="PF07943">
    <property type="entry name" value="PBP5_C"/>
    <property type="match status" value="1"/>
</dbReference>
<keyword evidence="16" id="KW-1133">Transmembrane helix</keyword>
<proteinExistence type="inferred from homology"/>
<dbReference type="AlphaFoldDB" id="A0A9D1EEQ1"/>
<feature type="domain" description="Peptidase S11 D-alanyl-D-alanine carboxypeptidase A N-terminal" evidence="17">
    <location>
        <begin position="56"/>
        <end position="281"/>
    </location>
</feature>
<accession>A0A9D1EEQ1</accession>
<feature type="active site" evidence="13">
    <location>
        <position position="144"/>
    </location>
</feature>
<evidence type="ECO:0000256" key="8">
    <source>
        <dbReference type="ARBA" id="ARBA00022801"/>
    </source>
</evidence>
<evidence type="ECO:0000256" key="3">
    <source>
        <dbReference type="ARBA" id="ARBA00007164"/>
    </source>
</evidence>
<dbReference type="PANTHER" id="PTHR21581">
    <property type="entry name" value="D-ALANYL-D-ALANINE CARBOXYPEPTIDASE"/>
    <property type="match status" value="1"/>
</dbReference>
<comment type="pathway">
    <text evidence="2">Cell wall biogenesis; peptidoglycan biosynthesis.</text>
</comment>
<comment type="function">
    <text evidence="1">Removes C-terminal D-alanyl residues from sugar-peptide cell wall precursors.</text>
</comment>
<evidence type="ECO:0000259" key="18">
    <source>
        <dbReference type="Pfam" id="PF07943"/>
    </source>
</evidence>
<feature type="active site" description="Proton acceptor" evidence="13">
    <location>
        <position position="92"/>
    </location>
</feature>
<keyword evidence="16" id="KW-0812">Transmembrane</keyword>
<evidence type="ECO:0000256" key="2">
    <source>
        <dbReference type="ARBA" id="ARBA00004752"/>
    </source>
</evidence>
<dbReference type="Proteomes" id="UP000824201">
    <property type="component" value="Unassembled WGS sequence"/>
</dbReference>
<dbReference type="EC" id="3.4.16.4" evidence="4"/>
<reference evidence="19" key="1">
    <citation type="submission" date="2020-10" db="EMBL/GenBank/DDBJ databases">
        <authorList>
            <person name="Gilroy R."/>
        </authorList>
    </citation>
    <scope>NUCLEOTIDE SEQUENCE</scope>
    <source>
        <strain evidence="19">ChiW13-3771</strain>
    </source>
</reference>
<evidence type="ECO:0000256" key="15">
    <source>
        <dbReference type="RuleBase" id="RU004016"/>
    </source>
</evidence>
<evidence type="ECO:0000256" key="5">
    <source>
        <dbReference type="ARBA" id="ARBA00022645"/>
    </source>
</evidence>
<evidence type="ECO:0000259" key="17">
    <source>
        <dbReference type="Pfam" id="PF00768"/>
    </source>
</evidence>
<keyword evidence="8" id="KW-0378">Hydrolase</keyword>
<evidence type="ECO:0000256" key="14">
    <source>
        <dbReference type="PIRSR" id="PIRSR618044-2"/>
    </source>
</evidence>
<dbReference type="InterPro" id="IPR015956">
    <property type="entry name" value="Peniciliin-bd_prot_C_sf"/>
</dbReference>
<dbReference type="GO" id="GO:0009002">
    <property type="term" value="F:serine-type D-Ala-D-Ala carboxypeptidase activity"/>
    <property type="evidence" value="ECO:0007669"/>
    <property type="project" value="UniProtKB-EC"/>
</dbReference>
<evidence type="ECO:0000256" key="12">
    <source>
        <dbReference type="ARBA" id="ARBA00034000"/>
    </source>
</evidence>
<keyword evidence="6" id="KW-0645">Protease</keyword>
<name>A0A9D1EEQ1_9FIRM</name>
<dbReference type="GO" id="GO:0008360">
    <property type="term" value="P:regulation of cell shape"/>
    <property type="evidence" value="ECO:0007669"/>
    <property type="project" value="UniProtKB-KW"/>
</dbReference>
<dbReference type="PANTHER" id="PTHR21581:SF33">
    <property type="entry name" value="D-ALANYL-D-ALANINE CARBOXYPEPTIDASE DACB"/>
    <property type="match status" value="1"/>
</dbReference>
<evidence type="ECO:0000313" key="20">
    <source>
        <dbReference type="Proteomes" id="UP000824201"/>
    </source>
</evidence>
<keyword evidence="9" id="KW-0133">Cell shape</keyword>
<dbReference type="GO" id="GO:0071555">
    <property type="term" value="P:cell wall organization"/>
    <property type="evidence" value="ECO:0007669"/>
    <property type="project" value="UniProtKB-KW"/>
</dbReference>
<feature type="binding site" evidence="14">
    <location>
        <position position="255"/>
    </location>
    <ligand>
        <name>substrate</name>
    </ligand>
</feature>
<dbReference type="SUPFAM" id="SSF56601">
    <property type="entry name" value="beta-lactamase/transpeptidase-like"/>
    <property type="match status" value="1"/>
</dbReference>
<evidence type="ECO:0000256" key="7">
    <source>
        <dbReference type="ARBA" id="ARBA00022729"/>
    </source>
</evidence>
<evidence type="ECO:0000256" key="9">
    <source>
        <dbReference type="ARBA" id="ARBA00022960"/>
    </source>
</evidence>
<keyword evidence="10" id="KW-0573">Peptidoglycan synthesis</keyword>
<keyword evidence="16" id="KW-0472">Membrane</keyword>
<reference evidence="19" key="2">
    <citation type="journal article" date="2021" name="PeerJ">
        <title>Extensive microbial diversity within the chicken gut microbiome revealed by metagenomics and culture.</title>
        <authorList>
            <person name="Gilroy R."/>
            <person name="Ravi A."/>
            <person name="Getino M."/>
            <person name="Pursley I."/>
            <person name="Horton D.L."/>
            <person name="Alikhan N.F."/>
            <person name="Baker D."/>
            <person name="Gharbi K."/>
            <person name="Hall N."/>
            <person name="Watson M."/>
            <person name="Adriaenssens E.M."/>
            <person name="Foster-Nyarko E."/>
            <person name="Jarju S."/>
            <person name="Secka A."/>
            <person name="Antonio M."/>
            <person name="Oren A."/>
            <person name="Chaudhuri R.R."/>
            <person name="La Ragione R."/>
            <person name="Hildebrand F."/>
            <person name="Pallen M.J."/>
        </authorList>
    </citation>
    <scope>NUCLEOTIDE SEQUENCE</scope>
    <source>
        <strain evidence="19">ChiW13-3771</strain>
    </source>
</reference>
<evidence type="ECO:0000313" key="19">
    <source>
        <dbReference type="EMBL" id="HIR88914.1"/>
    </source>
</evidence>
<feature type="active site" description="Acyl-ester intermediate" evidence="13">
    <location>
        <position position="89"/>
    </location>
</feature>
<gene>
    <name evidence="19" type="ORF">IAC96_08205</name>
</gene>
<keyword evidence="7" id="KW-0732">Signal</keyword>
<evidence type="ECO:0000256" key="13">
    <source>
        <dbReference type="PIRSR" id="PIRSR618044-1"/>
    </source>
</evidence>
<protein>
    <recommendedName>
        <fullName evidence="4">serine-type D-Ala-D-Ala carboxypeptidase</fullName>
        <ecNumber evidence="4">3.4.16.4</ecNumber>
    </recommendedName>
</protein>
<evidence type="ECO:0000256" key="1">
    <source>
        <dbReference type="ARBA" id="ARBA00003217"/>
    </source>
</evidence>
<dbReference type="PROSITE" id="PS51257">
    <property type="entry name" value="PROKAR_LIPOPROTEIN"/>
    <property type="match status" value="1"/>
</dbReference>
<sequence length="426" mass="47653">MRGLYKKKKQMGVIYFLIIGCIFFQNSLIGLSKNWNEPFGAITEAEKTVESAAKLSDQTLYAKSAVLMDGKSGRVLYGKNPDEIMAMASTTKIMTCIIALEYGNEKDIYTVSSYASSQPKVKLGAVTGEQYRMKDLLYSLMLESHNDAAVIIAEGVAGSVEAFAALMNQKAQELGCMNTCFVTPNGLDAQGHHTTAAELARIMKYCLLESSKKEEFLKITRTVSYTFSDVKQKRSISCQNHNTLLSMMDGAVSGKTGFTGNAGYCYVGAVERDGKFLIVALLACGWPNNRNYKWSDTKLLMEYGFSNYEYKDIYEISNLADVPVINGQTENVALRVEDGTKQLNYLMKDGETVHIRKKLPSQLTAPVDAKTAVGVIEYYIDEEKIKEYFIYPKESVKAIDFRWCLEQVKQLFFLYANLGNESNFDL</sequence>
<organism evidence="19 20">
    <name type="scientific">Candidatus Fimimorpha faecalis</name>
    <dbReference type="NCBI Taxonomy" id="2840824"/>
    <lineage>
        <taxon>Bacteria</taxon>
        <taxon>Bacillati</taxon>
        <taxon>Bacillota</taxon>
        <taxon>Clostridia</taxon>
        <taxon>Eubacteriales</taxon>
        <taxon>Candidatus Fimimorpha</taxon>
    </lineage>
</organism>
<keyword evidence="11" id="KW-0961">Cell wall biogenesis/degradation</keyword>
<evidence type="ECO:0000256" key="4">
    <source>
        <dbReference type="ARBA" id="ARBA00012448"/>
    </source>
</evidence>
<dbReference type="Gene3D" id="3.40.710.10">
    <property type="entry name" value="DD-peptidase/beta-lactamase superfamily"/>
    <property type="match status" value="1"/>
</dbReference>
<evidence type="ECO:0000256" key="16">
    <source>
        <dbReference type="SAM" id="Phobius"/>
    </source>
</evidence>
<comment type="similarity">
    <text evidence="3 15">Belongs to the peptidase S11 family.</text>
</comment>
<dbReference type="InterPro" id="IPR018044">
    <property type="entry name" value="Peptidase_S11"/>
</dbReference>